<proteinExistence type="predicted"/>
<protein>
    <submittedName>
        <fullName evidence="2">Uncharacterized protein</fullName>
    </submittedName>
</protein>
<sequence>MNIGLSVYKYVYYCFYCFFRSTQWVTFGWSEKSQYARASWLLGMCETWLIGGVVALISSIFHFDLRIGNPLLVALVPTIVLVAIHFHCFHKDGNAKKIVESYDQLSTKGNRVGKLAVFIVILLSGWFVVESFSLYGESVKR</sequence>
<dbReference type="Proteomes" id="UP000179786">
    <property type="component" value="Unassembled WGS sequence"/>
</dbReference>
<keyword evidence="1" id="KW-0472">Membrane</keyword>
<keyword evidence="3" id="KW-1185">Reference proteome</keyword>
<dbReference type="AlphaFoldDB" id="A0A1S1MVL7"/>
<keyword evidence="1" id="KW-1133">Transmembrane helix</keyword>
<keyword evidence="1" id="KW-0812">Transmembrane</keyword>
<dbReference type="STRING" id="1859457.BET10_12520"/>
<organism evidence="2 3">
    <name type="scientific">Pseudoalteromonas amylolytica</name>
    <dbReference type="NCBI Taxonomy" id="1859457"/>
    <lineage>
        <taxon>Bacteria</taxon>
        <taxon>Pseudomonadati</taxon>
        <taxon>Pseudomonadota</taxon>
        <taxon>Gammaproteobacteria</taxon>
        <taxon>Alteromonadales</taxon>
        <taxon>Pseudoalteromonadaceae</taxon>
        <taxon>Pseudoalteromonas</taxon>
    </lineage>
</organism>
<gene>
    <name evidence="2" type="ORF">BET10_12520</name>
</gene>
<comment type="caution">
    <text evidence="2">The sequence shown here is derived from an EMBL/GenBank/DDBJ whole genome shotgun (WGS) entry which is preliminary data.</text>
</comment>
<evidence type="ECO:0000313" key="3">
    <source>
        <dbReference type="Proteomes" id="UP000179786"/>
    </source>
</evidence>
<accession>A0A1S1MVL7</accession>
<feature type="transmembrane region" description="Helical" evidence="1">
    <location>
        <begin position="67"/>
        <end position="89"/>
    </location>
</feature>
<feature type="transmembrane region" description="Helical" evidence="1">
    <location>
        <begin position="115"/>
        <end position="135"/>
    </location>
</feature>
<dbReference type="EMBL" id="MKJU01000025">
    <property type="protein sequence ID" value="OHU91622.1"/>
    <property type="molecule type" value="Genomic_DNA"/>
</dbReference>
<evidence type="ECO:0000313" key="2">
    <source>
        <dbReference type="EMBL" id="OHU91622.1"/>
    </source>
</evidence>
<name>A0A1S1MVL7_9GAMM</name>
<reference evidence="2 3" key="1">
    <citation type="submission" date="2016-09" db="EMBL/GenBank/DDBJ databases">
        <title>Pseudoalteromonas amylolytica sp. nov., isolated from the surface seawater.</title>
        <authorList>
            <person name="Wu Y.-H."/>
            <person name="Cheng H."/>
            <person name="Jin X.-B."/>
            <person name="Wang C.-S."/>
            <person name="Xu X.-W."/>
        </authorList>
    </citation>
    <scope>NUCLEOTIDE SEQUENCE [LARGE SCALE GENOMIC DNA]</scope>
    <source>
        <strain evidence="2 3">JW1</strain>
    </source>
</reference>
<evidence type="ECO:0000256" key="1">
    <source>
        <dbReference type="SAM" id="Phobius"/>
    </source>
</evidence>
<feature type="transmembrane region" description="Helical" evidence="1">
    <location>
        <begin position="40"/>
        <end position="61"/>
    </location>
</feature>